<organism evidence="1 2">
    <name type="scientific">Cardiocondyla obscurior</name>
    <dbReference type="NCBI Taxonomy" id="286306"/>
    <lineage>
        <taxon>Eukaryota</taxon>
        <taxon>Metazoa</taxon>
        <taxon>Ecdysozoa</taxon>
        <taxon>Arthropoda</taxon>
        <taxon>Hexapoda</taxon>
        <taxon>Insecta</taxon>
        <taxon>Pterygota</taxon>
        <taxon>Neoptera</taxon>
        <taxon>Endopterygota</taxon>
        <taxon>Hymenoptera</taxon>
        <taxon>Apocrita</taxon>
        <taxon>Aculeata</taxon>
        <taxon>Formicoidea</taxon>
        <taxon>Formicidae</taxon>
        <taxon>Myrmicinae</taxon>
        <taxon>Cardiocondyla</taxon>
    </lineage>
</organism>
<accession>A0AAW2GY55</accession>
<keyword evidence="2" id="KW-1185">Reference proteome</keyword>
<protein>
    <submittedName>
        <fullName evidence="1">Uncharacterized protein</fullName>
    </submittedName>
</protein>
<sequence length="115" mass="13120">MISVPRIAFKCPDIYVPTNYPKVPTPFSFINRGSDSVQPLSSKPAECDRSIVLHRDINHDKRESISSTKCFSTLDIYERFNFRNCHLAAITLPLLCLFVTGVKISARKQNPRYIC</sequence>
<dbReference type="AlphaFoldDB" id="A0AAW2GY55"/>
<evidence type="ECO:0000313" key="1">
    <source>
        <dbReference type="EMBL" id="KAL0132189.1"/>
    </source>
</evidence>
<gene>
    <name evidence="1" type="ORF">PUN28_000161</name>
</gene>
<dbReference type="Proteomes" id="UP001430953">
    <property type="component" value="Unassembled WGS sequence"/>
</dbReference>
<reference evidence="1 2" key="1">
    <citation type="submission" date="2023-03" db="EMBL/GenBank/DDBJ databases">
        <title>High recombination rates correlate with genetic variation in Cardiocondyla obscurior ants.</title>
        <authorList>
            <person name="Errbii M."/>
        </authorList>
    </citation>
    <scope>NUCLEOTIDE SEQUENCE [LARGE SCALE GENOMIC DNA]</scope>
    <source>
        <strain evidence="1">Alpha-2009</strain>
        <tissue evidence="1">Whole body</tissue>
    </source>
</reference>
<evidence type="ECO:0000313" key="2">
    <source>
        <dbReference type="Proteomes" id="UP001430953"/>
    </source>
</evidence>
<name>A0AAW2GY55_9HYME</name>
<proteinExistence type="predicted"/>
<dbReference type="EMBL" id="JADYXP020000001">
    <property type="protein sequence ID" value="KAL0132189.1"/>
    <property type="molecule type" value="Genomic_DNA"/>
</dbReference>
<comment type="caution">
    <text evidence="1">The sequence shown here is derived from an EMBL/GenBank/DDBJ whole genome shotgun (WGS) entry which is preliminary data.</text>
</comment>